<dbReference type="Proteomes" id="UP001165489">
    <property type="component" value="Unassembled WGS sequence"/>
</dbReference>
<comment type="caution">
    <text evidence="1">The sequence shown here is derived from an EMBL/GenBank/DDBJ whole genome shotgun (WGS) entry which is preliminary data.</text>
</comment>
<organism evidence="1 2">
    <name type="scientific">Belliella filtrata</name>
    <dbReference type="NCBI Taxonomy" id="2923435"/>
    <lineage>
        <taxon>Bacteria</taxon>
        <taxon>Pseudomonadati</taxon>
        <taxon>Bacteroidota</taxon>
        <taxon>Cytophagia</taxon>
        <taxon>Cytophagales</taxon>
        <taxon>Cyclobacteriaceae</taxon>
        <taxon>Belliella</taxon>
    </lineage>
</organism>
<dbReference type="EMBL" id="JAKZGP010000087">
    <property type="protein sequence ID" value="MCH7411567.1"/>
    <property type="molecule type" value="Genomic_DNA"/>
</dbReference>
<protein>
    <submittedName>
        <fullName evidence="1">Helix-hairpin-helix domain-containing protein</fullName>
    </submittedName>
</protein>
<evidence type="ECO:0000313" key="1">
    <source>
        <dbReference type="EMBL" id="MCH7411567.1"/>
    </source>
</evidence>
<dbReference type="SUPFAM" id="SSF47781">
    <property type="entry name" value="RuvA domain 2-like"/>
    <property type="match status" value="2"/>
</dbReference>
<sequence>MSNNKMSFEEAESLVLQIVLGMGQIMASRIVKFKEALGGMNFKEQLMDVFGMSEEVNERIFEYFEFTTGIHTYIKINHAEVQYLAKYPNINYGSAKVIVAYRQHHDPYKAPDDLKKVRIFTDQWIEKNCALFRILNDIFMIIEKRFCLKCGDPIHGRSDKRFYDDARRNA</sequence>
<gene>
    <name evidence="1" type="ORF">MM239_19430</name>
</gene>
<dbReference type="RefSeq" id="WP_241349999.1">
    <property type="nucleotide sequence ID" value="NZ_JAKZGP010000087.1"/>
</dbReference>
<keyword evidence="2" id="KW-1185">Reference proteome</keyword>
<name>A0ABS9V574_9BACT</name>
<proteinExistence type="predicted"/>
<dbReference type="Gene3D" id="1.10.150.280">
    <property type="entry name" value="AF1531-like domain"/>
    <property type="match status" value="1"/>
</dbReference>
<dbReference type="InterPro" id="IPR010994">
    <property type="entry name" value="RuvA_2-like"/>
</dbReference>
<accession>A0ABS9V574</accession>
<evidence type="ECO:0000313" key="2">
    <source>
        <dbReference type="Proteomes" id="UP001165489"/>
    </source>
</evidence>
<reference evidence="1" key="1">
    <citation type="submission" date="2022-03" db="EMBL/GenBank/DDBJ databases">
        <title>De novo assembled genomes of Belliella spp. (Cyclobacteriaceae) strains.</title>
        <authorList>
            <person name="Szabo A."/>
            <person name="Korponai K."/>
            <person name="Felfoldi T."/>
        </authorList>
    </citation>
    <scope>NUCLEOTIDE SEQUENCE</scope>
    <source>
        <strain evidence="1">DSM 111904</strain>
    </source>
</reference>
<dbReference type="Pfam" id="PF12836">
    <property type="entry name" value="HHH_3"/>
    <property type="match status" value="1"/>
</dbReference>